<evidence type="ECO:0000313" key="6">
    <source>
        <dbReference type="EMBL" id="CRK45406.1"/>
    </source>
</evidence>
<evidence type="ECO:0000256" key="1">
    <source>
        <dbReference type="ARBA" id="ARBA00004141"/>
    </source>
</evidence>
<evidence type="ECO:0000256" key="5">
    <source>
        <dbReference type="SAM" id="Phobius"/>
    </source>
</evidence>
<comment type="subcellular location">
    <subcellularLocation>
        <location evidence="1">Membrane</location>
        <topology evidence="1">Multi-pass membrane protein</topology>
    </subcellularLocation>
</comment>
<dbReference type="InterPro" id="IPR050598">
    <property type="entry name" value="AminoAcid_Transporter"/>
</dbReference>
<dbReference type="Gene3D" id="1.20.1740.10">
    <property type="entry name" value="Amino acid/polyamine transporter I"/>
    <property type="match status" value="1"/>
</dbReference>
<dbReference type="AlphaFoldDB" id="A0A0G4NFT4"/>
<dbReference type="Pfam" id="PF13520">
    <property type="entry name" value="AA_permease_2"/>
    <property type="match status" value="1"/>
</dbReference>
<reference evidence="7" key="1">
    <citation type="submission" date="2015-05" db="EMBL/GenBank/DDBJ databases">
        <authorList>
            <person name="Fogelqvist Johan"/>
        </authorList>
    </citation>
    <scope>NUCLEOTIDE SEQUENCE [LARGE SCALE GENOMIC DNA]</scope>
</reference>
<protein>
    <recommendedName>
        <fullName evidence="8">Amino acid permease/ SLC12A domain-containing protein</fullName>
    </recommendedName>
</protein>
<keyword evidence="4 5" id="KW-0472">Membrane</keyword>
<dbReference type="GO" id="GO:0015179">
    <property type="term" value="F:L-amino acid transmembrane transporter activity"/>
    <property type="evidence" value="ECO:0007669"/>
    <property type="project" value="TreeGrafter"/>
</dbReference>
<proteinExistence type="predicted"/>
<sequence length="130" mass="14314">MGEYLVRAVMGADAADINPWVNKSVAFVAVLTVTFLNCVSTKLGTKVNDWLMFLKFVALLGVTVIGIVVAITGFTFKGEASMDWKSGNWFADTSSDLSMWALALYAGLWAYDGWDNVSCLISYLFFMARL</sequence>
<gene>
    <name evidence="6" type="ORF">BN1723_019721</name>
</gene>
<accession>A0A0G4NFT4</accession>
<organism evidence="6 7">
    <name type="scientific">Verticillium longisporum</name>
    <name type="common">Verticillium dahliae var. longisporum</name>
    <dbReference type="NCBI Taxonomy" id="100787"/>
    <lineage>
        <taxon>Eukaryota</taxon>
        <taxon>Fungi</taxon>
        <taxon>Dikarya</taxon>
        <taxon>Ascomycota</taxon>
        <taxon>Pezizomycotina</taxon>
        <taxon>Sordariomycetes</taxon>
        <taxon>Hypocreomycetidae</taxon>
        <taxon>Glomerellales</taxon>
        <taxon>Plectosphaerellaceae</taxon>
        <taxon>Verticillium</taxon>
    </lineage>
</organism>
<evidence type="ECO:0000256" key="2">
    <source>
        <dbReference type="ARBA" id="ARBA00022692"/>
    </source>
</evidence>
<name>A0A0G4NFT4_VERLO</name>
<keyword evidence="2 5" id="KW-0812">Transmembrane</keyword>
<feature type="transmembrane region" description="Helical" evidence="5">
    <location>
        <begin position="97"/>
        <end position="126"/>
    </location>
</feature>
<dbReference type="GO" id="GO:0016020">
    <property type="term" value="C:membrane"/>
    <property type="evidence" value="ECO:0007669"/>
    <property type="project" value="UniProtKB-SubCell"/>
</dbReference>
<dbReference type="Proteomes" id="UP000045706">
    <property type="component" value="Unassembled WGS sequence"/>
</dbReference>
<evidence type="ECO:0008006" key="8">
    <source>
        <dbReference type="Google" id="ProtNLM"/>
    </source>
</evidence>
<dbReference type="InterPro" id="IPR002293">
    <property type="entry name" value="AA/rel_permease1"/>
</dbReference>
<feature type="non-terminal residue" evidence="6">
    <location>
        <position position="130"/>
    </location>
</feature>
<keyword evidence="3 5" id="KW-1133">Transmembrane helix</keyword>
<dbReference type="PANTHER" id="PTHR11785:SF512">
    <property type="entry name" value="SOBREMESA, ISOFORM B"/>
    <property type="match status" value="1"/>
</dbReference>
<dbReference type="PANTHER" id="PTHR11785">
    <property type="entry name" value="AMINO ACID TRANSPORTER"/>
    <property type="match status" value="1"/>
</dbReference>
<evidence type="ECO:0000256" key="3">
    <source>
        <dbReference type="ARBA" id="ARBA00022989"/>
    </source>
</evidence>
<feature type="transmembrane region" description="Helical" evidence="5">
    <location>
        <begin position="20"/>
        <end position="39"/>
    </location>
</feature>
<dbReference type="EMBL" id="CVQI01034789">
    <property type="protein sequence ID" value="CRK45406.1"/>
    <property type="molecule type" value="Genomic_DNA"/>
</dbReference>
<evidence type="ECO:0000256" key="4">
    <source>
        <dbReference type="ARBA" id="ARBA00023136"/>
    </source>
</evidence>
<feature type="transmembrane region" description="Helical" evidence="5">
    <location>
        <begin position="51"/>
        <end position="77"/>
    </location>
</feature>
<evidence type="ECO:0000313" key="7">
    <source>
        <dbReference type="Proteomes" id="UP000045706"/>
    </source>
</evidence>